<feature type="domain" description="NfeD-like C-terminal" evidence="7">
    <location>
        <begin position="378"/>
        <end position="431"/>
    </location>
</feature>
<evidence type="ECO:0008006" key="12">
    <source>
        <dbReference type="Google" id="ProtNLM"/>
    </source>
</evidence>
<reference evidence="10 11" key="1">
    <citation type="submission" date="2021-03" db="EMBL/GenBank/DDBJ databases">
        <title>Antimicrobial resistance genes in bacteria isolated from Japanese honey, and their potential for conferring macrolide and lincosamide resistance in the American foulbrood pathogen Paenibacillus larvae.</title>
        <authorList>
            <person name="Okamoto M."/>
            <person name="Kumagai M."/>
            <person name="Kanamori H."/>
            <person name="Takamatsu D."/>
        </authorList>
    </citation>
    <scope>NUCLEOTIDE SEQUENCE [LARGE SCALE GENOMIC DNA]</scope>
    <source>
        <strain evidence="10 11">J8TS2</strain>
    </source>
</reference>
<feature type="transmembrane region" description="Helical" evidence="5">
    <location>
        <begin position="302"/>
        <end position="319"/>
    </location>
</feature>
<dbReference type="Gene3D" id="2.40.50.140">
    <property type="entry name" value="Nucleic acid-binding proteins"/>
    <property type="match status" value="1"/>
</dbReference>
<dbReference type="InterPro" id="IPR012340">
    <property type="entry name" value="NA-bd_OB-fold"/>
</dbReference>
<dbReference type="InterPro" id="IPR052165">
    <property type="entry name" value="Membrane_assoc_protease"/>
</dbReference>
<evidence type="ECO:0000313" key="11">
    <source>
        <dbReference type="Proteomes" id="UP000679950"/>
    </source>
</evidence>
<dbReference type="Gene3D" id="3.90.226.10">
    <property type="entry name" value="2-enoyl-CoA Hydratase, Chain A, domain 1"/>
    <property type="match status" value="1"/>
</dbReference>
<evidence type="ECO:0000313" key="10">
    <source>
        <dbReference type="EMBL" id="GIN55825.1"/>
    </source>
</evidence>
<dbReference type="Pfam" id="PF01957">
    <property type="entry name" value="NfeD"/>
    <property type="match status" value="1"/>
</dbReference>
<dbReference type="InterPro" id="IPR056739">
    <property type="entry name" value="NfeD_membrane"/>
</dbReference>
<sequence>MRKVLIAVCLSLAAILAFVPASAEGENPNVYVIPIKEDVTKGLEKYLYRAINEAKEANADVIIFDMNTPGGAVDAAMDIGNLILDTDIKTVTFINSRALSAGSYIALHTDEIYMTSNATMGASAIINQDGNTAGEKAESMWVAAMEGAAKQKGRDPEIAKAMAIGDVSLPELKKEGDLLTLDTENALKVGYSKGTIKNMDELLTTLGYEGADTQTVPSTFAESLAKLVTNPVVVPILLSIASLGLVLELYTPGFGVAGGMGLTALILFFYGHYIAGLAGYETTILFVLGIILIVAEFFLPGGIAGLLGAVAIIGSIIMAGQDTVYMAISVIIALFLAAVAIIIMIKVFGKRMKFFKKLILTDSTNTESGYVSNVNRLDLIGREGITLTDLRPSGTVVVDDERIDVVAEGSYIEAKTKVKIIKAEGSRIVVREI</sequence>
<dbReference type="EMBL" id="BORB01000001">
    <property type="protein sequence ID" value="GIN55825.1"/>
    <property type="molecule type" value="Genomic_DNA"/>
</dbReference>
<evidence type="ECO:0000256" key="5">
    <source>
        <dbReference type="SAM" id="Phobius"/>
    </source>
</evidence>
<keyword evidence="4 5" id="KW-0472">Membrane</keyword>
<keyword evidence="3 5" id="KW-1133">Transmembrane helix</keyword>
<evidence type="ECO:0000256" key="6">
    <source>
        <dbReference type="SAM" id="SignalP"/>
    </source>
</evidence>
<feature type="chain" id="PRO_5045158860" description="Nodulation protein NfeD" evidence="6">
    <location>
        <begin position="24"/>
        <end position="433"/>
    </location>
</feature>
<accession>A0ABQ4KCW3</accession>
<evidence type="ECO:0000259" key="7">
    <source>
        <dbReference type="Pfam" id="PF01957"/>
    </source>
</evidence>
<dbReference type="InterPro" id="IPR002810">
    <property type="entry name" value="NfeD-like_C"/>
</dbReference>
<evidence type="ECO:0000256" key="2">
    <source>
        <dbReference type="ARBA" id="ARBA00022692"/>
    </source>
</evidence>
<comment type="subcellular location">
    <subcellularLocation>
        <location evidence="1">Membrane</location>
        <topology evidence="1">Multi-pass membrane protein</topology>
    </subcellularLocation>
</comment>
<dbReference type="RefSeq" id="WP_212964884.1">
    <property type="nucleotide sequence ID" value="NZ_BORB01000001.1"/>
</dbReference>
<keyword evidence="2 5" id="KW-0812">Transmembrane</keyword>
<dbReference type="Proteomes" id="UP000679950">
    <property type="component" value="Unassembled WGS sequence"/>
</dbReference>
<comment type="caution">
    <text evidence="10">The sequence shown here is derived from an EMBL/GenBank/DDBJ whole genome shotgun (WGS) entry which is preliminary data.</text>
</comment>
<keyword evidence="11" id="KW-1185">Reference proteome</keyword>
<organism evidence="10 11">
    <name type="scientific">Lederbergia ruris</name>
    <dbReference type="NCBI Taxonomy" id="217495"/>
    <lineage>
        <taxon>Bacteria</taxon>
        <taxon>Bacillati</taxon>
        <taxon>Bacillota</taxon>
        <taxon>Bacilli</taxon>
        <taxon>Bacillales</taxon>
        <taxon>Bacillaceae</taxon>
        <taxon>Lederbergia</taxon>
    </lineage>
</organism>
<keyword evidence="6" id="KW-0732">Signal</keyword>
<dbReference type="InterPro" id="IPR056738">
    <property type="entry name" value="NfeD1b_N"/>
</dbReference>
<evidence type="ECO:0000256" key="4">
    <source>
        <dbReference type="ARBA" id="ARBA00023136"/>
    </source>
</evidence>
<feature type="transmembrane region" description="Helical" evidence="5">
    <location>
        <begin position="325"/>
        <end position="348"/>
    </location>
</feature>
<evidence type="ECO:0000256" key="3">
    <source>
        <dbReference type="ARBA" id="ARBA00022989"/>
    </source>
</evidence>
<dbReference type="PANTHER" id="PTHR33507">
    <property type="entry name" value="INNER MEMBRANE PROTEIN YBBJ"/>
    <property type="match status" value="1"/>
</dbReference>
<feature type="domain" description="NfeD integral membrane" evidence="8">
    <location>
        <begin position="233"/>
        <end position="346"/>
    </location>
</feature>
<dbReference type="PANTHER" id="PTHR33507:SF3">
    <property type="entry name" value="INNER MEMBRANE PROTEIN YBBJ"/>
    <property type="match status" value="1"/>
</dbReference>
<evidence type="ECO:0000259" key="8">
    <source>
        <dbReference type="Pfam" id="PF24961"/>
    </source>
</evidence>
<gene>
    <name evidence="10" type="primary">yqeZ</name>
    <name evidence="10" type="ORF">J8TS2_01440</name>
</gene>
<name>A0ABQ4KCW3_9BACI</name>
<dbReference type="CDD" id="cd07021">
    <property type="entry name" value="Clp_protease_NfeD_like"/>
    <property type="match status" value="1"/>
</dbReference>
<dbReference type="InterPro" id="IPR029045">
    <property type="entry name" value="ClpP/crotonase-like_dom_sf"/>
</dbReference>
<feature type="transmembrane region" description="Helical" evidence="5">
    <location>
        <begin position="254"/>
        <end position="271"/>
    </location>
</feature>
<feature type="domain" description="NfeD1b N-terminal" evidence="9">
    <location>
        <begin position="29"/>
        <end position="215"/>
    </location>
</feature>
<dbReference type="SUPFAM" id="SSF52096">
    <property type="entry name" value="ClpP/crotonase"/>
    <property type="match status" value="1"/>
</dbReference>
<feature type="signal peptide" evidence="6">
    <location>
        <begin position="1"/>
        <end position="23"/>
    </location>
</feature>
<evidence type="ECO:0000256" key="1">
    <source>
        <dbReference type="ARBA" id="ARBA00004141"/>
    </source>
</evidence>
<dbReference type="Pfam" id="PF24961">
    <property type="entry name" value="NfeD_membrane"/>
    <property type="match status" value="1"/>
</dbReference>
<protein>
    <recommendedName>
        <fullName evidence="12">Nodulation protein NfeD</fullName>
    </recommendedName>
</protein>
<evidence type="ECO:0000259" key="9">
    <source>
        <dbReference type="Pfam" id="PF25145"/>
    </source>
</evidence>
<dbReference type="Pfam" id="PF25145">
    <property type="entry name" value="NfeD1b_N"/>
    <property type="match status" value="1"/>
</dbReference>
<proteinExistence type="predicted"/>